<name>A0AAN7B899_9PEZI</name>
<comment type="caution">
    <text evidence="3">The sequence shown here is derived from an EMBL/GenBank/DDBJ whole genome shotgun (WGS) entry which is preliminary data.</text>
</comment>
<protein>
    <submittedName>
        <fullName evidence="3">Uncharacterized protein</fullName>
    </submittedName>
</protein>
<evidence type="ECO:0000256" key="1">
    <source>
        <dbReference type="SAM" id="MobiDB-lite"/>
    </source>
</evidence>
<reference evidence="3" key="1">
    <citation type="journal article" date="2023" name="Mol. Phylogenet. Evol.">
        <title>Genome-scale phylogeny and comparative genomics of the fungal order Sordariales.</title>
        <authorList>
            <person name="Hensen N."/>
            <person name="Bonometti L."/>
            <person name="Westerberg I."/>
            <person name="Brannstrom I.O."/>
            <person name="Guillou S."/>
            <person name="Cros-Aarteil S."/>
            <person name="Calhoun S."/>
            <person name="Haridas S."/>
            <person name="Kuo A."/>
            <person name="Mondo S."/>
            <person name="Pangilinan J."/>
            <person name="Riley R."/>
            <person name="LaButti K."/>
            <person name="Andreopoulos B."/>
            <person name="Lipzen A."/>
            <person name="Chen C."/>
            <person name="Yan M."/>
            <person name="Daum C."/>
            <person name="Ng V."/>
            <person name="Clum A."/>
            <person name="Steindorff A."/>
            <person name="Ohm R.A."/>
            <person name="Martin F."/>
            <person name="Silar P."/>
            <person name="Natvig D.O."/>
            <person name="Lalanne C."/>
            <person name="Gautier V."/>
            <person name="Ament-Velasquez S.L."/>
            <person name="Kruys A."/>
            <person name="Hutchinson M.I."/>
            <person name="Powell A.J."/>
            <person name="Barry K."/>
            <person name="Miller A.N."/>
            <person name="Grigoriev I.V."/>
            <person name="Debuchy R."/>
            <person name="Gladieux P."/>
            <person name="Hiltunen Thoren M."/>
            <person name="Johannesson H."/>
        </authorList>
    </citation>
    <scope>NUCLEOTIDE SEQUENCE</scope>
    <source>
        <strain evidence="3">PSN293</strain>
    </source>
</reference>
<gene>
    <name evidence="3" type="ORF">QBC37DRAFT_416738</name>
</gene>
<accession>A0AAN7B899</accession>
<feature type="signal peptide" evidence="2">
    <location>
        <begin position="1"/>
        <end position="23"/>
    </location>
</feature>
<evidence type="ECO:0000313" key="3">
    <source>
        <dbReference type="EMBL" id="KAK4216426.1"/>
    </source>
</evidence>
<feature type="compositionally biased region" description="Polar residues" evidence="1">
    <location>
        <begin position="415"/>
        <end position="437"/>
    </location>
</feature>
<reference evidence="3" key="2">
    <citation type="submission" date="2023-05" db="EMBL/GenBank/DDBJ databases">
        <authorList>
            <consortium name="Lawrence Berkeley National Laboratory"/>
            <person name="Steindorff A."/>
            <person name="Hensen N."/>
            <person name="Bonometti L."/>
            <person name="Westerberg I."/>
            <person name="Brannstrom I.O."/>
            <person name="Guillou S."/>
            <person name="Cros-Aarteil S."/>
            <person name="Calhoun S."/>
            <person name="Haridas S."/>
            <person name="Kuo A."/>
            <person name="Mondo S."/>
            <person name="Pangilinan J."/>
            <person name="Riley R."/>
            <person name="Labutti K."/>
            <person name="Andreopoulos B."/>
            <person name="Lipzen A."/>
            <person name="Chen C."/>
            <person name="Yanf M."/>
            <person name="Daum C."/>
            <person name="Ng V."/>
            <person name="Clum A."/>
            <person name="Ohm R."/>
            <person name="Martin F."/>
            <person name="Silar P."/>
            <person name="Natvig D."/>
            <person name="Lalanne C."/>
            <person name="Gautier V."/>
            <person name="Ament-Velasquez S.L."/>
            <person name="Kruys A."/>
            <person name="Hutchinson M.I."/>
            <person name="Powell A.J."/>
            <person name="Barry K."/>
            <person name="Miller A.N."/>
            <person name="Grigoriev I.V."/>
            <person name="Debuchy R."/>
            <person name="Gladieux P."/>
            <person name="Thoren M.H."/>
            <person name="Johannesson H."/>
        </authorList>
    </citation>
    <scope>NUCLEOTIDE SEQUENCE</scope>
    <source>
        <strain evidence="3">PSN293</strain>
    </source>
</reference>
<proteinExistence type="predicted"/>
<keyword evidence="2" id="KW-0732">Signal</keyword>
<evidence type="ECO:0000313" key="4">
    <source>
        <dbReference type="Proteomes" id="UP001301769"/>
    </source>
</evidence>
<feature type="region of interest" description="Disordered" evidence="1">
    <location>
        <begin position="415"/>
        <end position="463"/>
    </location>
</feature>
<dbReference type="EMBL" id="MU858068">
    <property type="protein sequence ID" value="KAK4216426.1"/>
    <property type="molecule type" value="Genomic_DNA"/>
</dbReference>
<evidence type="ECO:0000256" key="2">
    <source>
        <dbReference type="SAM" id="SignalP"/>
    </source>
</evidence>
<feature type="chain" id="PRO_5042879393" evidence="2">
    <location>
        <begin position="24"/>
        <end position="492"/>
    </location>
</feature>
<organism evidence="3 4">
    <name type="scientific">Rhypophila decipiens</name>
    <dbReference type="NCBI Taxonomy" id="261697"/>
    <lineage>
        <taxon>Eukaryota</taxon>
        <taxon>Fungi</taxon>
        <taxon>Dikarya</taxon>
        <taxon>Ascomycota</taxon>
        <taxon>Pezizomycotina</taxon>
        <taxon>Sordariomycetes</taxon>
        <taxon>Sordariomycetidae</taxon>
        <taxon>Sordariales</taxon>
        <taxon>Naviculisporaceae</taxon>
        <taxon>Rhypophila</taxon>
    </lineage>
</organism>
<feature type="compositionally biased region" description="Low complexity" evidence="1">
    <location>
        <begin position="447"/>
        <end position="462"/>
    </location>
</feature>
<dbReference type="Proteomes" id="UP001301769">
    <property type="component" value="Unassembled WGS sequence"/>
</dbReference>
<sequence length="492" mass="52072">MLAQWKGWPSVGLLLLGAKGSLGTKNYHQDGHVKVEETTIVSTVFATTTIPVTCYENVTVPHYVDTTITNTNYVNTTLVNTVYKVVSVTESTTATLHYTTAVTETETDSTSTTNTLYFTESTTETTSTSTTDTLYFTVSTTETESTSTTDTLYFTESTTETDSTTITNTETDTVTTTSTVPATITTYTTETIFSTTYDPCPKSCSISAATVNLYFWPTDRPYTYPSTYVDKKLGYTFVSPSVYMMIPTAAGINTAGQRAGPSTESWILPLDLWEVSTIDGSATKQLTLSHLRTDCPKSADATEIATMINSACDPILAAPTKVRSWAYPCNACGRFGLFDPPYAVPPVTGLVPTTTVVPVVTTTAAPVTPTPTVPAVVGFVEVVYYVNGQAVSTATLTSTGITGTVTSSVFLSSSDAPTLPTATSTADTEPEPSTINTEPEPEPSVTSGPSSAPPSFSEPAVPTSSPVTAAATILSSQLSLLTFGVMAALFFI</sequence>
<dbReference type="AlphaFoldDB" id="A0AAN7B899"/>
<keyword evidence="4" id="KW-1185">Reference proteome</keyword>